<organism evidence="1 2">
    <name type="scientific">Hygrophoropsis aurantiaca</name>
    <dbReference type="NCBI Taxonomy" id="72124"/>
    <lineage>
        <taxon>Eukaryota</taxon>
        <taxon>Fungi</taxon>
        <taxon>Dikarya</taxon>
        <taxon>Basidiomycota</taxon>
        <taxon>Agaricomycotina</taxon>
        <taxon>Agaricomycetes</taxon>
        <taxon>Agaricomycetidae</taxon>
        <taxon>Boletales</taxon>
        <taxon>Coniophorineae</taxon>
        <taxon>Hygrophoropsidaceae</taxon>
        <taxon>Hygrophoropsis</taxon>
    </lineage>
</organism>
<dbReference type="Proteomes" id="UP000790377">
    <property type="component" value="Unassembled WGS sequence"/>
</dbReference>
<gene>
    <name evidence="1" type="ORF">BJ138DRAFT_1119775</name>
</gene>
<name>A0ACB7ZTM9_9AGAM</name>
<protein>
    <submittedName>
        <fullName evidence="1">Uncharacterized protein</fullName>
    </submittedName>
</protein>
<reference evidence="1" key="1">
    <citation type="journal article" date="2021" name="New Phytol.">
        <title>Evolutionary innovations through gain and loss of genes in the ectomycorrhizal Boletales.</title>
        <authorList>
            <person name="Wu G."/>
            <person name="Miyauchi S."/>
            <person name="Morin E."/>
            <person name="Kuo A."/>
            <person name="Drula E."/>
            <person name="Varga T."/>
            <person name="Kohler A."/>
            <person name="Feng B."/>
            <person name="Cao Y."/>
            <person name="Lipzen A."/>
            <person name="Daum C."/>
            <person name="Hundley H."/>
            <person name="Pangilinan J."/>
            <person name="Johnson J."/>
            <person name="Barry K."/>
            <person name="LaButti K."/>
            <person name="Ng V."/>
            <person name="Ahrendt S."/>
            <person name="Min B."/>
            <person name="Choi I.G."/>
            <person name="Park H."/>
            <person name="Plett J.M."/>
            <person name="Magnuson J."/>
            <person name="Spatafora J.W."/>
            <person name="Nagy L.G."/>
            <person name="Henrissat B."/>
            <person name="Grigoriev I.V."/>
            <person name="Yang Z.L."/>
            <person name="Xu J."/>
            <person name="Martin F.M."/>
        </authorList>
    </citation>
    <scope>NUCLEOTIDE SEQUENCE</scope>
    <source>
        <strain evidence="1">ATCC 28755</strain>
    </source>
</reference>
<proteinExistence type="predicted"/>
<accession>A0ACB7ZTM9</accession>
<dbReference type="EMBL" id="MU268627">
    <property type="protein sequence ID" value="KAH7904057.1"/>
    <property type="molecule type" value="Genomic_DNA"/>
</dbReference>
<evidence type="ECO:0000313" key="1">
    <source>
        <dbReference type="EMBL" id="KAH7904057.1"/>
    </source>
</evidence>
<comment type="caution">
    <text evidence="1">The sequence shown here is derived from an EMBL/GenBank/DDBJ whole genome shotgun (WGS) entry which is preliminary data.</text>
</comment>
<keyword evidence="2" id="KW-1185">Reference proteome</keyword>
<evidence type="ECO:0000313" key="2">
    <source>
        <dbReference type="Proteomes" id="UP000790377"/>
    </source>
</evidence>
<sequence length="171" mass="19277">MVDPETIALEDAGFTFEEAQRRIGPFTPTTKDDDELLYDKEKVVKKIKVETAGRIGLTPRTGSSGDPGSPAIPVEAAMRPRDRLAMMSSAVEREILHTKRNEIMATKMLQRPTFPTHRRHWKAVPSSRAPSSMLSDEQDSTDSDRHFRYLRLHLTMAVALILTNVMPSCRD</sequence>